<dbReference type="GeneID" id="54358529"/>
<reference evidence="8" key="2">
    <citation type="submission" date="2020-04" db="EMBL/GenBank/DDBJ databases">
        <authorList>
            <consortium name="NCBI Genome Project"/>
        </authorList>
    </citation>
    <scope>NUCLEOTIDE SEQUENCE</scope>
    <source>
        <strain evidence="8">CBS 342.82</strain>
    </source>
</reference>
<feature type="transmembrane region" description="Helical" evidence="6">
    <location>
        <begin position="221"/>
        <end position="239"/>
    </location>
</feature>
<evidence type="ECO:0000256" key="6">
    <source>
        <dbReference type="SAM" id="Phobius"/>
    </source>
</evidence>
<evidence type="ECO:0000256" key="3">
    <source>
        <dbReference type="ARBA" id="ARBA00022692"/>
    </source>
</evidence>
<keyword evidence="7" id="KW-1185">Reference proteome</keyword>
<gene>
    <name evidence="8" type="ORF">K489DRAFT_310783</name>
</gene>
<dbReference type="InterPro" id="IPR008217">
    <property type="entry name" value="Ccc1_fam"/>
</dbReference>
<reference evidence="8" key="3">
    <citation type="submission" date="2025-08" db="UniProtKB">
        <authorList>
            <consortium name="RefSeq"/>
        </authorList>
    </citation>
    <scope>IDENTIFICATION</scope>
    <source>
        <strain evidence="8">CBS 342.82</strain>
    </source>
</reference>
<evidence type="ECO:0000313" key="8">
    <source>
        <dbReference type="RefSeq" id="XP_033464702.1"/>
    </source>
</evidence>
<keyword evidence="4 6" id="KW-1133">Transmembrane helix</keyword>
<organism evidence="8">
    <name type="scientific">Dissoconium aciculare CBS 342.82</name>
    <dbReference type="NCBI Taxonomy" id="1314786"/>
    <lineage>
        <taxon>Eukaryota</taxon>
        <taxon>Fungi</taxon>
        <taxon>Dikarya</taxon>
        <taxon>Ascomycota</taxon>
        <taxon>Pezizomycotina</taxon>
        <taxon>Dothideomycetes</taxon>
        <taxon>Dothideomycetidae</taxon>
        <taxon>Mycosphaerellales</taxon>
        <taxon>Dissoconiaceae</taxon>
        <taxon>Dissoconium</taxon>
    </lineage>
</organism>
<feature type="transmembrane region" description="Helical" evidence="6">
    <location>
        <begin position="190"/>
        <end position="215"/>
    </location>
</feature>
<comment type="similarity">
    <text evidence="2">Belongs to the CCC1 family.</text>
</comment>
<evidence type="ECO:0000256" key="4">
    <source>
        <dbReference type="ARBA" id="ARBA00022989"/>
    </source>
</evidence>
<dbReference type="RefSeq" id="XP_033464702.1">
    <property type="nucleotide sequence ID" value="XM_033600729.1"/>
</dbReference>
<keyword evidence="3 6" id="KW-0812">Transmembrane</keyword>
<accession>A0A6J3MIB5</accession>
<evidence type="ECO:0000313" key="7">
    <source>
        <dbReference type="Proteomes" id="UP000504637"/>
    </source>
</evidence>
<keyword evidence="5 6" id="KW-0472">Membrane</keyword>
<comment type="subcellular location">
    <subcellularLocation>
        <location evidence="1">Endomembrane system</location>
        <topology evidence="1">Multi-pass membrane protein</topology>
    </subcellularLocation>
</comment>
<dbReference type="GO" id="GO:0012505">
    <property type="term" value="C:endomembrane system"/>
    <property type="evidence" value="ECO:0007669"/>
    <property type="project" value="UniProtKB-SubCell"/>
</dbReference>
<sequence>MAVPFIQSLFDRGHDYQTVSQIERGLPQSPTRLDKRYDDKIDQSQESCPRSRINPRIIADVTIGLSDGLTVPFALTAGLSALGDTNVVIYGGLAELIAGGISMGLGGYLGAKSEHEAYNAALAETKSIVSARDEQVISQMVQSTFEKYHFPPTILDSMTSNLLAQPEELVEFLMRFHHNLADSDYTSSRALICGATISGGYFVGGLIPLLPYLFFEHIQQAFITSIVVMALALFMFGWLKTSLVGETNRWICLKNAIQMTFLGGIAATAAVECVKLLGG</sequence>
<dbReference type="OrthoDB" id="73465at2759"/>
<dbReference type="GO" id="GO:0030026">
    <property type="term" value="P:intracellular manganese ion homeostasis"/>
    <property type="evidence" value="ECO:0007669"/>
    <property type="project" value="InterPro"/>
</dbReference>
<dbReference type="Proteomes" id="UP000504637">
    <property type="component" value="Unplaced"/>
</dbReference>
<reference evidence="8" key="1">
    <citation type="submission" date="2020-01" db="EMBL/GenBank/DDBJ databases">
        <authorList>
            <consortium name="DOE Joint Genome Institute"/>
            <person name="Haridas S."/>
            <person name="Albert R."/>
            <person name="Binder M."/>
            <person name="Bloem J."/>
            <person name="Labutti K."/>
            <person name="Salamov A."/>
            <person name="Andreopoulos B."/>
            <person name="Baker S.E."/>
            <person name="Barry K."/>
            <person name="Bills G."/>
            <person name="Bluhm B.H."/>
            <person name="Cannon C."/>
            <person name="Castanera R."/>
            <person name="Culley D.E."/>
            <person name="Daum C."/>
            <person name="Ezra D."/>
            <person name="Gonzalez J.B."/>
            <person name="Henrissat B."/>
            <person name="Kuo A."/>
            <person name="Liang C."/>
            <person name="Lipzen A."/>
            <person name="Lutzoni F."/>
            <person name="Magnuson J."/>
            <person name="Mondo S."/>
            <person name="Nolan M."/>
            <person name="Ohm R."/>
            <person name="Pangilinan J."/>
            <person name="Park H.-J."/>
            <person name="Ramirez L."/>
            <person name="Alfaro M."/>
            <person name="Sun H."/>
            <person name="Tritt A."/>
            <person name="Yoshinaga Y."/>
            <person name="Zwiers L.-H."/>
            <person name="Turgeon B.G."/>
            <person name="Goodwin S.B."/>
            <person name="Spatafora J.W."/>
            <person name="Crous P.W."/>
            <person name="Grigoriev I.V."/>
        </authorList>
    </citation>
    <scope>NUCLEOTIDE SEQUENCE</scope>
    <source>
        <strain evidence="8">CBS 342.82</strain>
    </source>
</reference>
<evidence type="ECO:0000256" key="5">
    <source>
        <dbReference type="ARBA" id="ARBA00023136"/>
    </source>
</evidence>
<dbReference type="CDD" id="cd02435">
    <property type="entry name" value="CCC1"/>
    <property type="match status" value="1"/>
</dbReference>
<dbReference type="PANTHER" id="PTHR31851">
    <property type="entry name" value="FE(2+)/MN(2+) TRANSPORTER PCL1"/>
    <property type="match status" value="1"/>
</dbReference>
<proteinExistence type="inferred from homology"/>
<dbReference type="AlphaFoldDB" id="A0A6J3MIB5"/>
<name>A0A6J3MIB5_9PEZI</name>
<evidence type="ECO:0000256" key="1">
    <source>
        <dbReference type="ARBA" id="ARBA00004127"/>
    </source>
</evidence>
<dbReference type="Pfam" id="PF01988">
    <property type="entry name" value="VIT1"/>
    <property type="match status" value="1"/>
</dbReference>
<dbReference type="GO" id="GO:0005384">
    <property type="term" value="F:manganese ion transmembrane transporter activity"/>
    <property type="evidence" value="ECO:0007669"/>
    <property type="project" value="InterPro"/>
</dbReference>
<evidence type="ECO:0000256" key="2">
    <source>
        <dbReference type="ARBA" id="ARBA00007049"/>
    </source>
</evidence>
<protein>
    <submittedName>
        <fullName evidence="8">Calcium transporter</fullName>
    </submittedName>
</protein>